<comment type="caution">
    <text evidence="2">The sequence shown here is derived from an EMBL/GenBank/DDBJ whole genome shotgun (WGS) entry which is preliminary data.</text>
</comment>
<organism evidence="2 3">
    <name type="scientific">Chelatococcus albus</name>
    <dbReference type="NCBI Taxonomy" id="3047466"/>
    <lineage>
        <taxon>Bacteria</taxon>
        <taxon>Pseudomonadati</taxon>
        <taxon>Pseudomonadota</taxon>
        <taxon>Alphaproteobacteria</taxon>
        <taxon>Hyphomicrobiales</taxon>
        <taxon>Chelatococcaceae</taxon>
        <taxon>Chelatococcus</taxon>
    </lineage>
</organism>
<gene>
    <name evidence="2" type="ORF">QNA08_14255</name>
</gene>
<keyword evidence="3" id="KW-1185">Reference proteome</keyword>
<evidence type="ECO:0000313" key="3">
    <source>
        <dbReference type="Proteomes" id="UP001321492"/>
    </source>
</evidence>
<reference evidence="2 3" key="1">
    <citation type="submission" date="2023-05" db="EMBL/GenBank/DDBJ databases">
        <title>Chelatococcus sp. nov., a moderately thermophilic bacterium isolated from hot spring microbial mat.</title>
        <authorList>
            <person name="Hu C.-J."/>
            <person name="Li W.-J."/>
        </authorList>
    </citation>
    <scope>NUCLEOTIDE SEQUENCE [LARGE SCALE GENOMIC DNA]</scope>
    <source>
        <strain evidence="2 3">SYSU G07232</strain>
    </source>
</reference>
<evidence type="ECO:0000313" key="2">
    <source>
        <dbReference type="EMBL" id="MDJ1159397.1"/>
    </source>
</evidence>
<evidence type="ECO:0000256" key="1">
    <source>
        <dbReference type="SAM" id="Phobius"/>
    </source>
</evidence>
<name>A0ABT7AK89_9HYPH</name>
<dbReference type="Proteomes" id="UP001321492">
    <property type="component" value="Unassembled WGS sequence"/>
</dbReference>
<protein>
    <submittedName>
        <fullName evidence="2">Uncharacterized protein</fullName>
    </submittedName>
</protein>
<accession>A0ABT7AK89</accession>
<feature type="transmembrane region" description="Helical" evidence="1">
    <location>
        <begin position="23"/>
        <end position="40"/>
    </location>
</feature>
<sequence length="229" mass="23539">MQSATTAVPAPAAPGYARPADRLVLGLIACSLIAALGLAASGRLAREQPLPPAATVSLRLGDLALAVPAAWLRATMPAGGGPVHRLDLVLPWPNGAPSRADGGPAGPLGGKVLLGLVPAGRLLAGPDEGTRRHARFLAPAVEAGPGGLLRRRFREGSPYQGEEFFIAPPDERAFSARCGSISTGATPATCVSTLRVGRLDVELRFDPALLAQWRRLAHGAERAVAAISP</sequence>
<keyword evidence="1" id="KW-0812">Transmembrane</keyword>
<keyword evidence="1" id="KW-1133">Transmembrane helix</keyword>
<dbReference type="EMBL" id="JASJEV010000009">
    <property type="protein sequence ID" value="MDJ1159397.1"/>
    <property type="molecule type" value="Genomic_DNA"/>
</dbReference>
<proteinExistence type="predicted"/>
<keyword evidence="1" id="KW-0472">Membrane</keyword>